<dbReference type="InterPro" id="IPR000560">
    <property type="entry name" value="His_Pase_clade-2"/>
</dbReference>
<dbReference type="InParanoid" id="J4H1J3"/>
<sequence length="420" mass="44745">MSSVVPWIDFGRDRRLGGCAGRVLTNVFLTRSGHSFNLHCARASTFPPCRSLFLSALMLKRPATHGLPFSALVSGQPHPPPLDMPLDYKSGAFHPRNGVAVSLPGPQHSPSEPPSIHARMSSALLLALSIYVLCAYVSMGASHPSSRLATPSVNATAIFGTQSESWAQYTPYYPVDEYVPPPDGCEITQASVFPWPAVNILQRHGARYPTKSATKAIEKALAKIQPAVIANTSDPQLAFIANFTYSLGEDDLVPFGAQESYDAGVQAYERYAALVNNAADLPFVRASDSSRVVQSATNWTAGFSAASNGAATPTLSVIISETGNDTLDDASCPSLSSSSAPAAQTSAWIDIYTTNITAALNAGAPGADLKSTDTQALINLCPFESVANEELSEWCTLFDELGAFGGYEYWGDLDKYYNTG</sequence>
<dbReference type="Gene3D" id="3.40.50.1240">
    <property type="entry name" value="Phosphoglycerate mutase-like"/>
    <property type="match status" value="1"/>
</dbReference>
<dbReference type="PANTHER" id="PTHR20963">
    <property type="entry name" value="MULTIPLE INOSITOL POLYPHOSPHATE PHOSPHATASE-RELATED"/>
    <property type="match status" value="1"/>
</dbReference>
<name>J4H1J3_9APHY</name>
<dbReference type="GeneID" id="24094825"/>
<reference evidence="2 3" key="1">
    <citation type="journal article" date="2012" name="Appl. Environ. Microbiol.">
        <title>Short-read sequencing for genomic analysis of the brown rot fungus Fibroporia radiculosa.</title>
        <authorList>
            <person name="Tang J.D."/>
            <person name="Perkins A.D."/>
            <person name="Sonstegard T.S."/>
            <person name="Schroeder S.G."/>
            <person name="Burgess S.C."/>
            <person name="Diehl S.V."/>
        </authorList>
    </citation>
    <scope>NUCLEOTIDE SEQUENCE [LARGE SCALE GENOMIC DNA]</scope>
    <source>
        <strain evidence="2 3">TFFH 294</strain>
    </source>
</reference>
<dbReference type="SUPFAM" id="SSF53254">
    <property type="entry name" value="Phosphoglycerate mutase-like"/>
    <property type="match status" value="1"/>
</dbReference>
<dbReference type="Proteomes" id="UP000006352">
    <property type="component" value="Unassembled WGS sequence"/>
</dbReference>
<evidence type="ECO:0008006" key="4">
    <source>
        <dbReference type="Google" id="ProtNLM"/>
    </source>
</evidence>
<dbReference type="InterPro" id="IPR029033">
    <property type="entry name" value="His_PPase_superfam"/>
</dbReference>
<accession>J4H1J3</accession>
<evidence type="ECO:0000313" key="2">
    <source>
        <dbReference type="EMBL" id="CCL99914.1"/>
    </source>
</evidence>
<dbReference type="HOGENOM" id="CLU_653889_0_0_1"/>
<gene>
    <name evidence="2" type="ORF">FIBRA_01939</name>
</gene>
<dbReference type="STRING" id="599839.J4H1J3"/>
<organism evidence="2 3">
    <name type="scientific">Fibroporia radiculosa</name>
    <dbReference type="NCBI Taxonomy" id="599839"/>
    <lineage>
        <taxon>Eukaryota</taxon>
        <taxon>Fungi</taxon>
        <taxon>Dikarya</taxon>
        <taxon>Basidiomycota</taxon>
        <taxon>Agaricomycotina</taxon>
        <taxon>Agaricomycetes</taxon>
        <taxon>Polyporales</taxon>
        <taxon>Fibroporiaceae</taxon>
        <taxon>Fibroporia</taxon>
    </lineage>
</organism>
<dbReference type="CDD" id="cd07061">
    <property type="entry name" value="HP_HAP_like"/>
    <property type="match status" value="1"/>
</dbReference>
<dbReference type="EMBL" id="HE796956">
    <property type="protein sequence ID" value="CCL99914.1"/>
    <property type="molecule type" value="Genomic_DNA"/>
</dbReference>
<dbReference type="PANTHER" id="PTHR20963:SF24">
    <property type="entry name" value="3-PHYTASE B"/>
    <property type="match status" value="1"/>
</dbReference>
<evidence type="ECO:0000313" key="3">
    <source>
        <dbReference type="Proteomes" id="UP000006352"/>
    </source>
</evidence>
<dbReference type="AlphaFoldDB" id="J4H1J3"/>
<keyword evidence="1" id="KW-0378">Hydrolase</keyword>
<proteinExistence type="predicted"/>
<evidence type="ECO:0000256" key="1">
    <source>
        <dbReference type="ARBA" id="ARBA00022801"/>
    </source>
</evidence>
<dbReference type="GO" id="GO:0003993">
    <property type="term" value="F:acid phosphatase activity"/>
    <property type="evidence" value="ECO:0007669"/>
    <property type="project" value="TreeGrafter"/>
</dbReference>
<protein>
    <recommendedName>
        <fullName evidence="4">3-phytase</fullName>
    </recommendedName>
</protein>
<dbReference type="RefSeq" id="XP_012179197.1">
    <property type="nucleotide sequence ID" value="XM_012323807.1"/>
</dbReference>
<dbReference type="OrthoDB" id="6509975at2759"/>
<dbReference type="Pfam" id="PF00328">
    <property type="entry name" value="His_Phos_2"/>
    <property type="match status" value="1"/>
</dbReference>
<keyword evidence="3" id="KW-1185">Reference proteome</keyword>